<gene>
    <name evidence="2" type="ORF">F3N42_01705</name>
</gene>
<dbReference type="RefSeq" id="WP_150862663.1">
    <property type="nucleotide sequence ID" value="NZ_VYXP01000002.1"/>
</dbReference>
<dbReference type="PANTHER" id="PTHR33594:SF1">
    <property type="entry name" value="HD_PDEASE DOMAIN-CONTAINING PROTEIN"/>
    <property type="match status" value="1"/>
</dbReference>
<dbReference type="EMBL" id="VYXP01000002">
    <property type="protein sequence ID" value="KAA9133102.1"/>
    <property type="molecule type" value="Genomic_DNA"/>
</dbReference>
<organism evidence="2 3">
    <name type="scientific">Marinihelvus fidelis</name>
    <dbReference type="NCBI Taxonomy" id="2613842"/>
    <lineage>
        <taxon>Bacteria</taxon>
        <taxon>Pseudomonadati</taxon>
        <taxon>Pseudomonadota</taxon>
        <taxon>Gammaproteobacteria</taxon>
        <taxon>Chromatiales</taxon>
        <taxon>Wenzhouxiangellaceae</taxon>
        <taxon>Marinihelvus</taxon>
    </lineage>
</organism>
<dbReference type="Proteomes" id="UP000325372">
    <property type="component" value="Unassembled WGS sequence"/>
</dbReference>
<sequence length="219" mass="23561">MTSLLAIEQACEAHVAGITAADPAHDISHIKRVVNNTRQLTDIEKADAWVTLPAAWLHDCVQVAKDSPDRARASTLAAEAAAQFLATLDYPEDKLDAVRHAVEAHSYSAAIPVRTTEAGIVQDADRLDALGAIGISRCLLTGGSMGSGLYNPVDPFCAAREPADRDWAVDHFYAKLFKLPSTMQTRAGRLEAERRVAYMRGFLDELGREIGVKPPAAGA</sequence>
<dbReference type="InterPro" id="IPR006674">
    <property type="entry name" value="HD_domain"/>
</dbReference>
<evidence type="ECO:0000313" key="2">
    <source>
        <dbReference type="EMBL" id="KAA9133102.1"/>
    </source>
</evidence>
<feature type="domain" description="HD" evidence="1">
    <location>
        <begin position="27"/>
        <end position="129"/>
    </location>
</feature>
<dbReference type="CDD" id="cd00077">
    <property type="entry name" value="HDc"/>
    <property type="match status" value="1"/>
</dbReference>
<dbReference type="Pfam" id="PF01966">
    <property type="entry name" value="HD"/>
    <property type="match status" value="1"/>
</dbReference>
<comment type="caution">
    <text evidence="2">The sequence shown here is derived from an EMBL/GenBank/DDBJ whole genome shotgun (WGS) entry which is preliminary data.</text>
</comment>
<dbReference type="InterPro" id="IPR003607">
    <property type="entry name" value="HD/PDEase_dom"/>
</dbReference>
<dbReference type="PANTHER" id="PTHR33594">
    <property type="entry name" value="SUPERFAMILY HYDROLASE, PUTATIVE (AFU_ORTHOLOGUE AFUA_1G03035)-RELATED"/>
    <property type="match status" value="1"/>
</dbReference>
<protein>
    <submittedName>
        <fullName evidence="2">HD domain-containing protein</fullName>
    </submittedName>
</protein>
<proteinExistence type="predicted"/>
<keyword evidence="3" id="KW-1185">Reference proteome</keyword>
<dbReference type="SUPFAM" id="SSF109604">
    <property type="entry name" value="HD-domain/PDEase-like"/>
    <property type="match status" value="1"/>
</dbReference>
<accession>A0A5N0TDJ7</accession>
<dbReference type="AlphaFoldDB" id="A0A5N0TDJ7"/>
<reference evidence="2 3" key="1">
    <citation type="submission" date="2019-09" db="EMBL/GenBank/DDBJ databases">
        <title>Wenzhouxiangella sp. Genome sequencing and assembly.</title>
        <authorList>
            <person name="Zhang R."/>
        </authorList>
    </citation>
    <scope>NUCLEOTIDE SEQUENCE [LARGE SCALE GENOMIC DNA]</scope>
    <source>
        <strain evidence="2 3">W260</strain>
    </source>
</reference>
<evidence type="ECO:0000259" key="1">
    <source>
        <dbReference type="Pfam" id="PF01966"/>
    </source>
</evidence>
<name>A0A5N0TDJ7_9GAMM</name>
<evidence type="ECO:0000313" key="3">
    <source>
        <dbReference type="Proteomes" id="UP000325372"/>
    </source>
</evidence>
<dbReference type="Gene3D" id="1.10.3210.50">
    <property type="match status" value="1"/>
</dbReference>